<dbReference type="InterPro" id="IPR037185">
    <property type="entry name" value="EmrE-like"/>
</dbReference>
<evidence type="ECO:0000256" key="6">
    <source>
        <dbReference type="SAM" id="Phobius"/>
    </source>
</evidence>
<dbReference type="PANTHER" id="PTHR32322:SF18">
    <property type="entry name" value="S-ADENOSYLMETHIONINE_S-ADENOSYLHOMOCYSTEINE TRANSPORTER"/>
    <property type="match status" value="1"/>
</dbReference>
<comment type="caution">
    <text evidence="8">The sequence shown here is derived from an EMBL/GenBank/DDBJ whole genome shotgun (WGS) entry which is preliminary data.</text>
</comment>
<dbReference type="Proteomes" id="UP000646484">
    <property type="component" value="Unassembled WGS sequence"/>
</dbReference>
<keyword evidence="3 6" id="KW-0812">Transmembrane</keyword>
<feature type="transmembrane region" description="Helical" evidence="6">
    <location>
        <begin position="220"/>
        <end position="239"/>
    </location>
</feature>
<dbReference type="EMBL" id="JACOOH010000004">
    <property type="protein sequence ID" value="MBC5621326.1"/>
    <property type="molecule type" value="Genomic_DNA"/>
</dbReference>
<dbReference type="InterPro" id="IPR050638">
    <property type="entry name" value="AA-Vitamin_Transporters"/>
</dbReference>
<evidence type="ECO:0000259" key="7">
    <source>
        <dbReference type="Pfam" id="PF00892"/>
    </source>
</evidence>
<sequence length="305" mass="33314">MTREKWQGHIAILMTNVIFGLNTSIAKTLVPEWIHPFALTLVRMSCATLIFWSISLFLPREKVSFKDLTILFFAALFGLIGAQLSFAVALQYSSPVNISLIAAMTPVIVMLMAAVFLKEPITGKKATGVFIGACGALLLILQSTPAGGGSNHTLGTLLCIVNIVTYATYLIITRTISQRYSPVTLMKWMFLFAALVALPLGLDKLDESKIFMTPVLDLNALLRLAYIVIMATGVAYLLVPIALKRIRPTTVSMYNNAQPIIASIVAILIGQDSFTWDKPVAALLVFLGVYLVTQSKSRADIEKQS</sequence>
<proteinExistence type="predicted"/>
<evidence type="ECO:0000256" key="2">
    <source>
        <dbReference type="ARBA" id="ARBA00022475"/>
    </source>
</evidence>
<feature type="transmembrane region" description="Helical" evidence="6">
    <location>
        <begin position="154"/>
        <end position="172"/>
    </location>
</feature>
<evidence type="ECO:0000256" key="1">
    <source>
        <dbReference type="ARBA" id="ARBA00004651"/>
    </source>
</evidence>
<evidence type="ECO:0000313" key="8">
    <source>
        <dbReference type="EMBL" id="MBC5621326.1"/>
    </source>
</evidence>
<feature type="transmembrane region" description="Helical" evidence="6">
    <location>
        <begin position="98"/>
        <end position="117"/>
    </location>
</feature>
<evidence type="ECO:0000256" key="3">
    <source>
        <dbReference type="ARBA" id="ARBA00022692"/>
    </source>
</evidence>
<feature type="transmembrane region" description="Helical" evidence="6">
    <location>
        <begin position="184"/>
        <end position="200"/>
    </location>
</feature>
<dbReference type="InterPro" id="IPR000620">
    <property type="entry name" value="EamA_dom"/>
</dbReference>
<dbReference type="PANTHER" id="PTHR32322">
    <property type="entry name" value="INNER MEMBRANE TRANSPORTER"/>
    <property type="match status" value="1"/>
</dbReference>
<name>A0ABR7D069_9BACT</name>
<dbReference type="Pfam" id="PF00892">
    <property type="entry name" value="EamA"/>
    <property type="match status" value="2"/>
</dbReference>
<comment type="subcellular location">
    <subcellularLocation>
        <location evidence="1">Cell membrane</location>
        <topology evidence="1">Multi-pass membrane protein</topology>
    </subcellularLocation>
</comment>
<feature type="transmembrane region" description="Helical" evidence="6">
    <location>
        <begin position="70"/>
        <end position="92"/>
    </location>
</feature>
<feature type="domain" description="EamA" evidence="7">
    <location>
        <begin position="154"/>
        <end position="293"/>
    </location>
</feature>
<keyword evidence="9" id="KW-1185">Reference proteome</keyword>
<organism evidence="8 9">
    <name type="scientific">Butyricimonas hominis</name>
    <dbReference type="NCBI Taxonomy" id="2763032"/>
    <lineage>
        <taxon>Bacteria</taxon>
        <taxon>Pseudomonadati</taxon>
        <taxon>Bacteroidota</taxon>
        <taxon>Bacteroidia</taxon>
        <taxon>Bacteroidales</taxon>
        <taxon>Odoribacteraceae</taxon>
        <taxon>Butyricimonas</taxon>
    </lineage>
</organism>
<dbReference type="RefSeq" id="WP_186975885.1">
    <property type="nucleotide sequence ID" value="NZ_JACOOH010000004.1"/>
</dbReference>
<evidence type="ECO:0000256" key="5">
    <source>
        <dbReference type="ARBA" id="ARBA00023136"/>
    </source>
</evidence>
<protein>
    <submittedName>
        <fullName evidence="8">DMT family transporter</fullName>
    </submittedName>
</protein>
<dbReference type="SUPFAM" id="SSF103481">
    <property type="entry name" value="Multidrug resistance efflux transporter EmrE"/>
    <property type="match status" value="2"/>
</dbReference>
<gene>
    <name evidence="8" type="ORF">H8S64_09465</name>
</gene>
<keyword evidence="2" id="KW-1003">Cell membrane</keyword>
<accession>A0ABR7D069</accession>
<evidence type="ECO:0000256" key="4">
    <source>
        <dbReference type="ARBA" id="ARBA00022989"/>
    </source>
</evidence>
<feature type="domain" description="EamA" evidence="7">
    <location>
        <begin position="8"/>
        <end position="140"/>
    </location>
</feature>
<feature type="transmembrane region" description="Helical" evidence="6">
    <location>
        <begin position="36"/>
        <end position="58"/>
    </location>
</feature>
<reference evidence="8 9" key="1">
    <citation type="submission" date="2020-08" db="EMBL/GenBank/DDBJ databases">
        <title>Genome public.</title>
        <authorList>
            <person name="Liu C."/>
            <person name="Sun Q."/>
        </authorList>
    </citation>
    <scope>NUCLEOTIDE SEQUENCE [LARGE SCALE GENOMIC DNA]</scope>
    <source>
        <strain evidence="8 9">NSJ-56</strain>
    </source>
</reference>
<feature type="transmembrane region" description="Helical" evidence="6">
    <location>
        <begin position="129"/>
        <end position="148"/>
    </location>
</feature>
<keyword evidence="5 6" id="KW-0472">Membrane</keyword>
<evidence type="ECO:0000313" key="9">
    <source>
        <dbReference type="Proteomes" id="UP000646484"/>
    </source>
</evidence>
<keyword evidence="4 6" id="KW-1133">Transmembrane helix</keyword>